<name>A0A2W6NEI5_9BACL</name>
<dbReference type="Proteomes" id="UP000249204">
    <property type="component" value="Unassembled WGS sequence"/>
</dbReference>
<evidence type="ECO:0000256" key="1">
    <source>
        <dbReference type="SAM" id="Coils"/>
    </source>
</evidence>
<reference evidence="2 3" key="1">
    <citation type="submission" date="2018-06" db="EMBL/GenBank/DDBJ databases">
        <title>Isolation of heavy metals resistant Paenibacillus silvae NC2 from Gold-Copper mine in ZiJin, China.</title>
        <authorList>
            <person name="Xu J."/>
            <person name="Mazhar H.S."/>
            <person name="Rensing C."/>
        </authorList>
    </citation>
    <scope>NUCLEOTIDE SEQUENCE [LARGE SCALE GENOMIC DNA]</scope>
    <source>
        <strain evidence="2 3">NC2</strain>
    </source>
</reference>
<organism evidence="2 3">
    <name type="scientific">Paenibacillus silvae</name>
    <dbReference type="NCBI Taxonomy" id="1325358"/>
    <lineage>
        <taxon>Bacteria</taxon>
        <taxon>Bacillati</taxon>
        <taxon>Bacillota</taxon>
        <taxon>Bacilli</taxon>
        <taxon>Bacillales</taxon>
        <taxon>Paenibacillaceae</taxon>
        <taxon>Paenibacillus</taxon>
    </lineage>
</organism>
<keyword evidence="1" id="KW-0175">Coiled coil</keyword>
<evidence type="ECO:0000313" key="2">
    <source>
        <dbReference type="EMBL" id="PZT54129.1"/>
    </source>
</evidence>
<gene>
    <name evidence="2" type="ORF">DN757_19050</name>
</gene>
<protein>
    <submittedName>
        <fullName evidence="2">Uncharacterized protein</fullName>
    </submittedName>
</protein>
<evidence type="ECO:0000313" key="3">
    <source>
        <dbReference type="Proteomes" id="UP000249204"/>
    </source>
</evidence>
<feature type="coiled-coil region" evidence="1">
    <location>
        <begin position="68"/>
        <end position="95"/>
    </location>
</feature>
<dbReference type="EMBL" id="QKWW01000055">
    <property type="protein sequence ID" value="PZT54129.1"/>
    <property type="molecule type" value="Genomic_DNA"/>
</dbReference>
<accession>A0A2W6NEI5</accession>
<sequence length="111" mass="12536">MKFYFQLDGDIIRDAITYPYDGYTEVDLDTTYLPAGINAGYYRLQDGVPVLDLTLKEEVDKASRPADYVELEQRLAAAEAENKKLAEESNANQLALMELHMMLLSVLPDES</sequence>
<dbReference type="RefSeq" id="WP_111271773.1">
    <property type="nucleotide sequence ID" value="NZ_QKWW01000055.1"/>
</dbReference>
<dbReference type="AlphaFoldDB" id="A0A2W6NEI5"/>
<proteinExistence type="predicted"/>
<comment type="caution">
    <text evidence="2">The sequence shown here is derived from an EMBL/GenBank/DDBJ whole genome shotgun (WGS) entry which is preliminary data.</text>
</comment>